<dbReference type="CDD" id="cd06567">
    <property type="entry name" value="Peptidase_S41"/>
    <property type="match status" value="1"/>
</dbReference>
<proteinExistence type="predicted"/>
<reference evidence="2 3" key="1">
    <citation type="submission" date="2023-07" db="EMBL/GenBank/DDBJ databases">
        <title>Sorghum-associated microbial communities from plants grown in Nebraska, USA.</title>
        <authorList>
            <person name="Schachtman D."/>
        </authorList>
    </citation>
    <scope>NUCLEOTIDE SEQUENCE [LARGE SCALE GENOMIC DNA]</scope>
    <source>
        <strain evidence="2 3">3773</strain>
    </source>
</reference>
<organism evidence="2 3">
    <name type="scientific">Flavobacterium arsenatis</name>
    <dbReference type="NCBI Taxonomy" id="1484332"/>
    <lineage>
        <taxon>Bacteria</taxon>
        <taxon>Pseudomonadati</taxon>
        <taxon>Bacteroidota</taxon>
        <taxon>Flavobacteriia</taxon>
        <taxon>Flavobacteriales</taxon>
        <taxon>Flavobacteriaceae</taxon>
        <taxon>Flavobacterium</taxon>
    </lineage>
</organism>
<dbReference type="GO" id="GO:0008233">
    <property type="term" value="F:peptidase activity"/>
    <property type="evidence" value="ECO:0007669"/>
    <property type="project" value="UniProtKB-KW"/>
</dbReference>
<dbReference type="PANTHER" id="PTHR32060">
    <property type="entry name" value="TAIL-SPECIFIC PROTEASE"/>
    <property type="match status" value="1"/>
</dbReference>
<evidence type="ECO:0000313" key="2">
    <source>
        <dbReference type="EMBL" id="MDR6967422.1"/>
    </source>
</evidence>
<dbReference type="RefSeq" id="WP_310025553.1">
    <property type="nucleotide sequence ID" value="NZ_JAVDVI010000005.1"/>
</dbReference>
<dbReference type="Gene3D" id="3.90.226.10">
    <property type="entry name" value="2-enoyl-CoA Hydratase, Chain A, domain 1"/>
    <property type="match status" value="1"/>
</dbReference>
<accession>A0ABU1TNN8</accession>
<dbReference type="PROSITE" id="PS51257">
    <property type="entry name" value="PROKAR_LIPOPROTEIN"/>
    <property type="match status" value="1"/>
</dbReference>
<evidence type="ECO:0000313" key="3">
    <source>
        <dbReference type="Proteomes" id="UP001255185"/>
    </source>
</evidence>
<name>A0ABU1TNN8_9FLAO</name>
<evidence type="ECO:0000259" key="1">
    <source>
        <dbReference type="SMART" id="SM00245"/>
    </source>
</evidence>
<keyword evidence="3" id="KW-1185">Reference proteome</keyword>
<protein>
    <submittedName>
        <fullName evidence="2">C-terminal processing protease CtpA/Prc</fullName>
    </submittedName>
</protein>
<dbReference type="Pfam" id="PF03572">
    <property type="entry name" value="Peptidase_S41"/>
    <property type="match status" value="1"/>
</dbReference>
<dbReference type="SUPFAM" id="SSF52096">
    <property type="entry name" value="ClpP/crotonase"/>
    <property type="match status" value="1"/>
</dbReference>
<sequence>MKKYFFASCLAIILTSCASVENHNRKLTELKSENDLKKDVDYTYKKLKRLHPNLYWYISKEKLDYKFDSLKTTITEPMTSFAFYKKIAPIVNEVRQGHMMVFPDTRQFTKKETKELIKKGTGPFSQFEFQVFNDKMYVVKNNSKDKSIKAGSEVVAIDGKNTDDLLKDYKNLFTSDGFNKTYYKYKLGKGFGGFYTNENGLKDSLLYNFKHNDSIKSVWIRRKPSDTAKVAKADTVKTEIPNPVEKIVLTKVQKKAEKRKKSVFGYNEETKIYNRNLKFIEADSSVAVMKINAFAIGNYSTFYRESFEQIKRNGSKTLIIDLRNNPGGRLSEIADLYSYLTDTTMVFADKSEVATKTSLLSGDYFKGGGVGIQVVKGIFYPLYVGYTFFKVKKDEDGKYYYATSESKPRNKKVEAFDGKIYVLINGGSFSASCILSSNLQGSKRATFVGEETGGTYNGTVAGRMPLIKLPNSKLKVRVGLMLVAPHYKTNIEGRGIFPDVAISPTLEDKLKDIDPEMNWVLEDIKKNKNSQTASNN</sequence>
<feature type="domain" description="Tail specific protease" evidence="1">
    <location>
        <begin position="242"/>
        <end position="503"/>
    </location>
</feature>
<gene>
    <name evidence="2" type="ORF">J2X31_001433</name>
</gene>
<dbReference type="InterPro" id="IPR005151">
    <property type="entry name" value="Tail-specific_protease"/>
</dbReference>
<dbReference type="PANTHER" id="PTHR32060:SF30">
    <property type="entry name" value="CARBOXY-TERMINAL PROCESSING PROTEASE CTPA"/>
    <property type="match status" value="1"/>
</dbReference>
<dbReference type="InterPro" id="IPR029045">
    <property type="entry name" value="ClpP/crotonase-like_dom_sf"/>
</dbReference>
<dbReference type="EMBL" id="JAVDVI010000005">
    <property type="protein sequence ID" value="MDR6967422.1"/>
    <property type="molecule type" value="Genomic_DNA"/>
</dbReference>
<keyword evidence="2" id="KW-0378">Hydrolase</keyword>
<keyword evidence="2" id="KW-0645">Protease</keyword>
<dbReference type="GO" id="GO:0006508">
    <property type="term" value="P:proteolysis"/>
    <property type="evidence" value="ECO:0007669"/>
    <property type="project" value="UniProtKB-KW"/>
</dbReference>
<dbReference type="Proteomes" id="UP001255185">
    <property type="component" value="Unassembled WGS sequence"/>
</dbReference>
<dbReference type="SMART" id="SM00245">
    <property type="entry name" value="TSPc"/>
    <property type="match status" value="1"/>
</dbReference>
<comment type="caution">
    <text evidence="2">The sequence shown here is derived from an EMBL/GenBank/DDBJ whole genome shotgun (WGS) entry which is preliminary data.</text>
</comment>